<dbReference type="CDD" id="cd18580">
    <property type="entry name" value="ABC_6TM_ABCC_D2"/>
    <property type="match status" value="1"/>
</dbReference>
<feature type="transmembrane region" description="Helical" evidence="10">
    <location>
        <begin position="987"/>
        <end position="1005"/>
    </location>
</feature>
<comment type="subcellular location">
    <subcellularLocation>
        <location evidence="1">Membrane</location>
        <topology evidence="1">Multi-pass membrane protein</topology>
    </subcellularLocation>
</comment>
<protein>
    <recommendedName>
        <fullName evidence="15">ABC transporter C family member 9</fullName>
    </recommendedName>
</protein>
<dbReference type="PROSITE" id="PS00211">
    <property type="entry name" value="ABC_TRANSPORTER_1"/>
    <property type="match status" value="1"/>
</dbReference>
<dbReference type="InterPro" id="IPR027417">
    <property type="entry name" value="P-loop_NTPase"/>
</dbReference>
<dbReference type="CDD" id="cd18579">
    <property type="entry name" value="ABC_6TM_ABCC_D1"/>
    <property type="match status" value="1"/>
</dbReference>
<keyword evidence="4 10" id="KW-0812">Transmembrane</keyword>
<feature type="domain" description="ABC transmembrane type-1" evidence="12">
    <location>
        <begin position="854"/>
        <end position="1041"/>
    </location>
</feature>
<dbReference type="InterPro" id="IPR044726">
    <property type="entry name" value="ABCC_6TM_D2"/>
</dbReference>
<evidence type="ECO:0000256" key="2">
    <source>
        <dbReference type="ARBA" id="ARBA00009726"/>
    </source>
</evidence>
<reference evidence="13" key="1">
    <citation type="submission" date="2020-07" db="EMBL/GenBank/DDBJ databases">
        <title>Genome sequence and genetic diversity analysis of an under-domesticated orphan crop, white fonio (Digitaria exilis).</title>
        <authorList>
            <person name="Bennetzen J.L."/>
            <person name="Chen S."/>
            <person name="Ma X."/>
            <person name="Wang X."/>
            <person name="Yssel A.E.J."/>
            <person name="Chaluvadi S.R."/>
            <person name="Johnson M."/>
            <person name="Gangashetty P."/>
            <person name="Hamidou F."/>
            <person name="Sanogo M.D."/>
            <person name="Zwaenepoel A."/>
            <person name="Wallace J."/>
            <person name="Van De Peer Y."/>
            <person name="Van Deynze A."/>
        </authorList>
    </citation>
    <scope>NUCLEOTIDE SEQUENCE</scope>
    <source>
        <tissue evidence="13">Leaves</tissue>
    </source>
</reference>
<comment type="caution">
    <text evidence="13">The sequence shown here is derived from an EMBL/GenBank/DDBJ whole genome shotgun (WGS) entry which is preliminary data.</text>
</comment>
<feature type="transmembrane region" description="Helical" evidence="10">
    <location>
        <begin position="383"/>
        <end position="402"/>
    </location>
</feature>
<dbReference type="SUPFAM" id="SSF52540">
    <property type="entry name" value="P-loop containing nucleoside triphosphate hydrolases"/>
    <property type="match status" value="2"/>
</dbReference>
<evidence type="ECO:0000256" key="1">
    <source>
        <dbReference type="ARBA" id="ARBA00004141"/>
    </source>
</evidence>
<evidence type="ECO:0000256" key="4">
    <source>
        <dbReference type="ARBA" id="ARBA00022692"/>
    </source>
</evidence>
<dbReference type="FunFam" id="3.40.50.300:FF:000508">
    <property type="entry name" value="ABC transporter C family member 5"/>
    <property type="match status" value="1"/>
</dbReference>
<dbReference type="PANTHER" id="PTHR24223">
    <property type="entry name" value="ATP-BINDING CASSETTE SUB-FAMILY C"/>
    <property type="match status" value="1"/>
</dbReference>
<evidence type="ECO:0000313" key="14">
    <source>
        <dbReference type="Proteomes" id="UP000636709"/>
    </source>
</evidence>
<keyword evidence="8 10" id="KW-0472">Membrane</keyword>
<feature type="transmembrane region" description="Helical" evidence="10">
    <location>
        <begin position="243"/>
        <end position="261"/>
    </location>
</feature>
<feature type="compositionally biased region" description="Acidic residues" evidence="9">
    <location>
        <begin position="809"/>
        <end position="821"/>
    </location>
</feature>
<dbReference type="CDD" id="cd03244">
    <property type="entry name" value="ABCC_MRP_domain2"/>
    <property type="match status" value="1"/>
</dbReference>
<dbReference type="SMART" id="SM00382">
    <property type="entry name" value="AAA"/>
    <property type="match status" value="2"/>
</dbReference>
<dbReference type="EMBL" id="JACEFO010002676">
    <property type="protein sequence ID" value="KAF8651744.1"/>
    <property type="molecule type" value="Genomic_DNA"/>
</dbReference>
<dbReference type="SUPFAM" id="SSF90123">
    <property type="entry name" value="ABC transporter transmembrane region"/>
    <property type="match status" value="2"/>
</dbReference>
<dbReference type="FunFam" id="3.40.50.300:FF:000163">
    <property type="entry name" value="Multidrug resistance-associated protein member 4"/>
    <property type="match status" value="1"/>
</dbReference>
<dbReference type="Gene3D" id="1.20.1560.10">
    <property type="entry name" value="ABC transporter type 1, transmembrane domain"/>
    <property type="match status" value="2"/>
</dbReference>
<feature type="domain" description="ABC transporter" evidence="11">
    <location>
        <begin position="1080"/>
        <end position="1312"/>
    </location>
</feature>
<evidence type="ECO:0000259" key="12">
    <source>
        <dbReference type="PROSITE" id="PS50929"/>
    </source>
</evidence>
<keyword evidence="6" id="KW-0067">ATP-binding</keyword>
<dbReference type="InterPro" id="IPR003593">
    <property type="entry name" value="AAA+_ATPase"/>
</dbReference>
<accession>A0A835A7N1</accession>
<feature type="compositionally biased region" description="Polar residues" evidence="9">
    <location>
        <begin position="793"/>
        <end position="806"/>
    </location>
</feature>
<sequence length="1312" mass="146571">MNGICGQRVPRHAKSATIRGVSVFVRRLHSPPPPLYHRHQFTTIASGPLPLLSPSSSLLLFSFSLSLVRWLSHWGDEMDRGRLGLPVLARIPKMFIHGGLLDDPSVNEDIGLEEGIDLFVLGFCAYLFAISARGKTGITFTDSNITEPLLSPSVEQQAEAKRPCPYGRASILGLVTFSWMNPVFAIGYKKPLEKNDVPDVDGKDSAEFLSDSFKKIIDDVERRHGLSTSSIYRAMFLFMRRKAMINAGFAVLSASASYVGPSLINDLVKFLGGERKYGIRRGYILAVAFLSAKVVETIAQRQWVFGARQLGMRLRAALISHIYQKGLRLSCSSRQKHTSGEIINYMSVDIQRITDVVWYTNYIWMLPIQLSLAVYVLHQNLGVGAWAGLAATLAIMACNIPLTRMQKRLQSKIMVAKDNRMKATTEVLRSMKILKLQAWDMKYLQKLEALRGEEYNWLWRSVRLTALTTFIFWGSPAFISSITFGSCILMGIPLTAGTVLSALATFRMLQDPIFTLPDLLSVFAQGKVSADRVAKYLEEEELNCDAIIEVPRNDTDYDVEIDHGIFSWELETTSPTLTDVELKVKRGMKVAICGMVGSGKSSLLSCILGEMPKIDGIVKVSGSKAYVPQTAWILSGNIRENILFGNPYDKEKYEKIIEACALTKDLELFANGDLTEIGERGINMSGGQKQRIQIARSLYEDADIYLFDDPFSAVDAHTGSQLFKDCVMGILKDKTVLYVTHQVEFLPAADLILVMQDGKIVQKGKFDELLQQNIGFEAIVGAHSQALESVMNAENSSRVLSDNQKSADSEDELDTENEMDDQLQGITKQESAHDVSQDISEKGRLTQEEEREKGGIGKKASNDQSVLDLEIANKLGWCVFSIIQILGTIGVMSQVAWPVFAIFVPVTVVCFLCQRYYIPTARELARLSQIQRAPILHHFAESLAGASSIRAYGQKDRFRKANIGLIDNHSRPWFHNISSMEWLSFRLNMLSNFVFAFSLTLLVSLPEGFINPSIAGLAVTYALNLNSQLASIIWNICNTENKMISVERIMQYSRIPSEAPLIVDHYRPPNIWPEAGTINIRSLEVRYAEHLPSVLRNISCTIPGRKKVGIVGRTGSGKSTFIQALFRIVEPRQGTIEIDNVDICKIGLHDLRGRLSIIPQDPTMFEGTVRGNLDPLNEYPDHRVWEILDKCQLGDIVRQSPKKLDSTVVENGENWSVGQRQLFCLGRVLLKRSNVLVLDEATASVDSSTDAIIQETIRKEFGNFTVLTIAHRIHTVIDSDLILVFSEGKPCDMKYQFPTCYQTSCMRSDELS</sequence>
<evidence type="ECO:0000256" key="8">
    <source>
        <dbReference type="ARBA" id="ARBA00023136"/>
    </source>
</evidence>
<evidence type="ECO:0000256" key="5">
    <source>
        <dbReference type="ARBA" id="ARBA00022741"/>
    </source>
</evidence>
<proteinExistence type="inferred from homology"/>
<organism evidence="13 14">
    <name type="scientific">Digitaria exilis</name>
    <dbReference type="NCBI Taxonomy" id="1010633"/>
    <lineage>
        <taxon>Eukaryota</taxon>
        <taxon>Viridiplantae</taxon>
        <taxon>Streptophyta</taxon>
        <taxon>Embryophyta</taxon>
        <taxon>Tracheophyta</taxon>
        <taxon>Spermatophyta</taxon>
        <taxon>Magnoliopsida</taxon>
        <taxon>Liliopsida</taxon>
        <taxon>Poales</taxon>
        <taxon>Poaceae</taxon>
        <taxon>PACMAD clade</taxon>
        <taxon>Panicoideae</taxon>
        <taxon>Panicodae</taxon>
        <taxon>Paniceae</taxon>
        <taxon>Anthephorinae</taxon>
        <taxon>Digitaria</taxon>
    </lineage>
</organism>
<dbReference type="InterPro" id="IPR003439">
    <property type="entry name" value="ABC_transporter-like_ATP-bd"/>
</dbReference>
<dbReference type="CDD" id="cd03250">
    <property type="entry name" value="ABCC_MRP_domain1"/>
    <property type="match status" value="1"/>
</dbReference>
<feature type="region of interest" description="Disordered" evidence="9">
    <location>
        <begin position="793"/>
        <end position="859"/>
    </location>
</feature>
<dbReference type="InterPro" id="IPR050173">
    <property type="entry name" value="ABC_transporter_C-like"/>
</dbReference>
<dbReference type="InterPro" id="IPR017871">
    <property type="entry name" value="ABC_transporter-like_CS"/>
</dbReference>
<dbReference type="Pfam" id="PF00664">
    <property type="entry name" value="ABC_membrane"/>
    <property type="match status" value="2"/>
</dbReference>
<dbReference type="Gene3D" id="3.40.50.300">
    <property type="entry name" value="P-loop containing nucleotide triphosphate hydrolases"/>
    <property type="match status" value="2"/>
</dbReference>
<keyword evidence="14" id="KW-1185">Reference proteome</keyword>
<feature type="domain" description="ABC transmembrane type-1" evidence="12">
    <location>
        <begin position="249"/>
        <end position="525"/>
    </location>
</feature>
<evidence type="ECO:0000256" key="9">
    <source>
        <dbReference type="SAM" id="MobiDB-lite"/>
    </source>
</evidence>
<evidence type="ECO:0000313" key="13">
    <source>
        <dbReference type="EMBL" id="KAF8651744.1"/>
    </source>
</evidence>
<feature type="transmembrane region" description="Helical" evidence="10">
    <location>
        <begin position="899"/>
        <end position="918"/>
    </location>
</feature>
<dbReference type="PANTHER" id="PTHR24223:SF165">
    <property type="entry name" value="ABC TRANSPORTER C FAMILY MEMBER 15-RELATED"/>
    <property type="match status" value="1"/>
</dbReference>
<name>A0A835A7N1_9POAL</name>
<dbReference type="PROSITE" id="PS50893">
    <property type="entry name" value="ABC_TRANSPORTER_2"/>
    <property type="match status" value="2"/>
</dbReference>
<dbReference type="GO" id="GO:0005524">
    <property type="term" value="F:ATP binding"/>
    <property type="evidence" value="ECO:0007669"/>
    <property type="project" value="UniProtKB-KW"/>
</dbReference>
<comment type="similarity">
    <text evidence="2">Belongs to the ABC transporter superfamily. ABCC family. Conjugate transporter (TC 3.A.1.208) subfamily.</text>
</comment>
<dbReference type="Proteomes" id="UP000636709">
    <property type="component" value="Unassembled WGS sequence"/>
</dbReference>
<dbReference type="InterPro" id="IPR036640">
    <property type="entry name" value="ABC1_TM_sf"/>
</dbReference>
<evidence type="ECO:0008006" key="15">
    <source>
        <dbReference type="Google" id="ProtNLM"/>
    </source>
</evidence>
<feature type="transmembrane region" description="Helical" evidence="10">
    <location>
        <begin position="356"/>
        <end position="377"/>
    </location>
</feature>
<dbReference type="FunFam" id="1.20.1560.10:FF:000003">
    <property type="entry name" value="ABC transporter C family member 10"/>
    <property type="match status" value="1"/>
</dbReference>
<keyword evidence="5" id="KW-0547">Nucleotide-binding</keyword>
<feature type="compositionally biased region" description="Basic and acidic residues" evidence="9">
    <location>
        <begin position="830"/>
        <end position="855"/>
    </location>
</feature>
<dbReference type="GO" id="GO:0016020">
    <property type="term" value="C:membrane"/>
    <property type="evidence" value="ECO:0007669"/>
    <property type="project" value="UniProtKB-SubCell"/>
</dbReference>
<dbReference type="GO" id="GO:0140359">
    <property type="term" value="F:ABC-type transporter activity"/>
    <property type="evidence" value="ECO:0007669"/>
    <property type="project" value="InterPro"/>
</dbReference>
<dbReference type="GO" id="GO:0016887">
    <property type="term" value="F:ATP hydrolysis activity"/>
    <property type="evidence" value="ECO:0007669"/>
    <property type="project" value="InterPro"/>
</dbReference>
<evidence type="ECO:0000259" key="11">
    <source>
        <dbReference type="PROSITE" id="PS50893"/>
    </source>
</evidence>
<gene>
    <name evidence="13" type="ORF">HU200_063259</name>
</gene>
<dbReference type="PROSITE" id="PS50929">
    <property type="entry name" value="ABC_TM1F"/>
    <property type="match status" value="2"/>
</dbReference>
<dbReference type="Pfam" id="PF00005">
    <property type="entry name" value="ABC_tran"/>
    <property type="match status" value="2"/>
</dbReference>
<evidence type="ECO:0000256" key="3">
    <source>
        <dbReference type="ARBA" id="ARBA00022448"/>
    </source>
</evidence>
<feature type="domain" description="ABC transporter" evidence="11">
    <location>
        <begin position="559"/>
        <end position="782"/>
    </location>
</feature>
<dbReference type="InterPro" id="IPR011527">
    <property type="entry name" value="ABC1_TM_dom"/>
</dbReference>
<evidence type="ECO:0000256" key="10">
    <source>
        <dbReference type="SAM" id="Phobius"/>
    </source>
</evidence>
<evidence type="ECO:0000256" key="7">
    <source>
        <dbReference type="ARBA" id="ARBA00022989"/>
    </source>
</evidence>
<evidence type="ECO:0000256" key="6">
    <source>
        <dbReference type="ARBA" id="ARBA00022840"/>
    </source>
</evidence>
<keyword evidence="7 10" id="KW-1133">Transmembrane helix</keyword>
<dbReference type="InterPro" id="IPR044746">
    <property type="entry name" value="ABCC_6TM_D1"/>
</dbReference>
<keyword evidence="3" id="KW-0813">Transport</keyword>
<dbReference type="OrthoDB" id="6500128at2759"/>